<feature type="active site" description="Charge relay system" evidence="6">
    <location>
        <position position="314"/>
    </location>
</feature>
<keyword evidence="5" id="KW-0720">Serine protease</keyword>
<dbReference type="GO" id="GO:0008236">
    <property type="term" value="F:serine-type peptidase activity"/>
    <property type="evidence" value="ECO:0007669"/>
    <property type="project" value="UniProtKB-KW"/>
</dbReference>
<evidence type="ECO:0000256" key="3">
    <source>
        <dbReference type="ARBA" id="ARBA00022670"/>
    </source>
</evidence>
<organism evidence="9 10">
    <name type="scientific">Persicimonas caeni</name>
    <dbReference type="NCBI Taxonomy" id="2292766"/>
    <lineage>
        <taxon>Bacteria</taxon>
        <taxon>Deltaproteobacteria</taxon>
        <taxon>Bradymonadales</taxon>
        <taxon>Bradymonadaceae</taxon>
        <taxon>Persicimonas</taxon>
    </lineage>
</organism>
<evidence type="ECO:0000259" key="8">
    <source>
        <dbReference type="Pfam" id="PF17676"/>
    </source>
</evidence>
<dbReference type="CDD" id="cd07062">
    <property type="entry name" value="Peptidase_S66_mccF_like"/>
    <property type="match status" value="1"/>
</dbReference>
<dbReference type="InterPro" id="IPR027478">
    <property type="entry name" value="LdcA_N"/>
</dbReference>
<dbReference type="PANTHER" id="PTHR30237:SF2">
    <property type="entry name" value="MUREIN TETRAPEPTIDE CARBOXYPEPTIDASE"/>
    <property type="match status" value="1"/>
</dbReference>
<dbReference type="Proteomes" id="UP000315995">
    <property type="component" value="Chromosome"/>
</dbReference>
<reference evidence="9 10" key="1">
    <citation type="submission" date="2019-06" db="EMBL/GenBank/DDBJ databases">
        <title>Persicimonas caeni gen. nov., sp. nov., a predatory bacterium isolated from solar saltern.</title>
        <authorList>
            <person name="Wang S."/>
        </authorList>
    </citation>
    <scope>NUCLEOTIDE SEQUENCE [LARGE SCALE GENOMIC DNA]</scope>
    <source>
        <strain evidence="9 10">YN101</strain>
    </source>
</reference>
<dbReference type="Pfam" id="PF02016">
    <property type="entry name" value="Peptidase_S66"/>
    <property type="match status" value="1"/>
</dbReference>
<accession>A0A5B8YA12</accession>
<evidence type="ECO:0000256" key="2">
    <source>
        <dbReference type="ARBA" id="ARBA00022645"/>
    </source>
</evidence>
<comment type="similarity">
    <text evidence="1">Belongs to the peptidase S66 family.</text>
</comment>
<dbReference type="InterPro" id="IPR029062">
    <property type="entry name" value="Class_I_gatase-like"/>
</dbReference>
<dbReference type="InterPro" id="IPR040449">
    <property type="entry name" value="Peptidase_S66_N"/>
</dbReference>
<feature type="domain" description="LD-carboxypeptidase N-terminal" evidence="7">
    <location>
        <begin position="28"/>
        <end position="146"/>
    </location>
</feature>
<name>A0A4Y6PZ57_PERCE</name>
<dbReference type="PANTHER" id="PTHR30237">
    <property type="entry name" value="MURAMOYLTETRAPEPTIDE CARBOXYPEPTIDASE"/>
    <property type="match status" value="1"/>
</dbReference>
<dbReference type="Pfam" id="PF17676">
    <property type="entry name" value="Peptidase_S66C"/>
    <property type="match status" value="1"/>
</dbReference>
<dbReference type="GO" id="GO:0006508">
    <property type="term" value="P:proteolysis"/>
    <property type="evidence" value="ECO:0007669"/>
    <property type="project" value="UniProtKB-KW"/>
</dbReference>
<evidence type="ECO:0000256" key="4">
    <source>
        <dbReference type="ARBA" id="ARBA00022801"/>
    </source>
</evidence>
<dbReference type="AlphaFoldDB" id="A0A4Y6PZ57"/>
<proteinExistence type="inferred from homology"/>
<dbReference type="GO" id="GO:0004180">
    <property type="term" value="F:carboxypeptidase activity"/>
    <property type="evidence" value="ECO:0007669"/>
    <property type="project" value="UniProtKB-KW"/>
</dbReference>
<keyword evidence="10" id="KW-1185">Reference proteome</keyword>
<dbReference type="Gene3D" id="3.40.50.10740">
    <property type="entry name" value="Class I glutamine amidotransferase-like"/>
    <property type="match status" value="1"/>
</dbReference>
<feature type="domain" description="LD-carboxypeptidase C-terminal" evidence="8">
    <location>
        <begin position="214"/>
        <end position="329"/>
    </location>
</feature>
<evidence type="ECO:0000313" key="10">
    <source>
        <dbReference type="Proteomes" id="UP000315995"/>
    </source>
</evidence>
<keyword evidence="2 9" id="KW-0121">Carboxypeptidase</keyword>
<dbReference type="InterPro" id="IPR003507">
    <property type="entry name" value="S66_fam"/>
</dbReference>
<sequence>MAKEQQPPNPVAKTIIRPPRLSTGATLGVIATSSPIDEAGDALVERGYARLRDKGFEVVEAPNCRTHRGHAAGTIQARVDALHAFFADPDIDGIISFWGGMQTHQLLEYLDWELIAAHPKPLVGYSDLTALTSAITHMTGLITFSGPAVITFAKPTLFDYSWRCFEQVLMQGGDTLAYEPSPIFSDNPWYERDDNQMIEQPAPGWRCYREGQASGPIVGGNLGTLLLLAGTPYWPDMQGRIFFVEEDEVESSSTLDRMFTQARQMGVFDQISGMVVGRLASCVELSEDDSLEMILDDALLGYDFPVMLDVDFGHTDPLLTFPLGVQCRMNAGQGTLELVEPWVT</sequence>
<dbReference type="PIRSF" id="PIRSF028757">
    <property type="entry name" value="LD-carboxypeptidase"/>
    <property type="match status" value="1"/>
</dbReference>
<dbReference type="InterPro" id="IPR040921">
    <property type="entry name" value="Peptidase_S66C"/>
</dbReference>
<keyword evidence="4" id="KW-0378">Hydrolase</keyword>
<evidence type="ECO:0000313" key="9">
    <source>
        <dbReference type="EMBL" id="QDG53601.1"/>
    </source>
</evidence>
<evidence type="ECO:0000256" key="5">
    <source>
        <dbReference type="ARBA" id="ARBA00022825"/>
    </source>
</evidence>
<keyword evidence="3" id="KW-0645">Protease</keyword>
<protein>
    <submittedName>
        <fullName evidence="9">LD-carboxypeptidase</fullName>
    </submittedName>
</protein>
<dbReference type="SUPFAM" id="SSF141986">
    <property type="entry name" value="LD-carboxypeptidase A C-terminal domain-like"/>
    <property type="match status" value="1"/>
</dbReference>
<evidence type="ECO:0000256" key="1">
    <source>
        <dbReference type="ARBA" id="ARBA00010233"/>
    </source>
</evidence>
<evidence type="ECO:0000256" key="6">
    <source>
        <dbReference type="PIRSR" id="PIRSR028757-1"/>
    </source>
</evidence>
<dbReference type="OrthoDB" id="9807329at2"/>
<accession>A0A4Y6PZ57</accession>
<dbReference type="InterPro" id="IPR027461">
    <property type="entry name" value="Carboxypeptidase_A_C_sf"/>
</dbReference>
<dbReference type="RefSeq" id="WP_141200055.1">
    <property type="nucleotide sequence ID" value="NZ_CP041186.1"/>
</dbReference>
<gene>
    <name evidence="9" type="ORF">FIV42_23505</name>
</gene>
<feature type="active site" description="Nucleophile" evidence="6">
    <location>
        <position position="126"/>
    </location>
</feature>
<feature type="active site" description="Charge relay system" evidence="6">
    <location>
        <position position="245"/>
    </location>
</feature>
<evidence type="ECO:0000259" key="7">
    <source>
        <dbReference type="Pfam" id="PF02016"/>
    </source>
</evidence>
<dbReference type="Gene3D" id="3.50.30.60">
    <property type="entry name" value="LD-carboxypeptidase A C-terminal domain-like"/>
    <property type="match status" value="1"/>
</dbReference>
<dbReference type="EMBL" id="CP041186">
    <property type="protein sequence ID" value="QDG53601.1"/>
    <property type="molecule type" value="Genomic_DNA"/>
</dbReference>
<dbReference type="SUPFAM" id="SSF52317">
    <property type="entry name" value="Class I glutamine amidotransferase-like"/>
    <property type="match status" value="1"/>
</dbReference>